<dbReference type="Proteomes" id="UP001225598">
    <property type="component" value="Chromosome"/>
</dbReference>
<organism evidence="2 3">
    <name type="scientific">Corynebacterium breve</name>
    <dbReference type="NCBI Taxonomy" id="3049799"/>
    <lineage>
        <taxon>Bacteria</taxon>
        <taxon>Bacillati</taxon>
        <taxon>Actinomycetota</taxon>
        <taxon>Actinomycetes</taxon>
        <taxon>Mycobacteriales</taxon>
        <taxon>Corynebacteriaceae</taxon>
        <taxon>Corynebacterium</taxon>
    </lineage>
</organism>
<evidence type="ECO:0000313" key="3">
    <source>
        <dbReference type="Proteomes" id="UP001225598"/>
    </source>
</evidence>
<dbReference type="InterPro" id="IPR050742">
    <property type="entry name" value="Helicase_Restrict-Modif_Enz"/>
</dbReference>
<dbReference type="InterPro" id="IPR027417">
    <property type="entry name" value="P-loop_NTPase"/>
</dbReference>
<dbReference type="EMBL" id="CP126969">
    <property type="protein sequence ID" value="WIM68710.1"/>
    <property type="molecule type" value="Genomic_DNA"/>
</dbReference>
<dbReference type="InterPro" id="IPR006935">
    <property type="entry name" value="Helicase/UvrB_N"/>
</dbReference>
<dbReference type="RefSeq" id="WP_284826432.1">
    <property type="nucleotide sequence ID" value="NZ_CP126969.1"/>
</dbReference>
<sequence>MQIRLQTLEHQQSALRAVNKVFDGVELDYGGRHEANPVFDPADPQLRDNIHSLQIGQVEGVDAIPSSWRGKVDDGVLGIDVKMETGTGKTLVYTQMMHELNRLYGFNKFIVLVPSTPIKEGARSFMQADYARQYFNDAYGGRIRLDLDVLDPQKRSKGRKLFPSAIANFVSGSRLTKGRISALLMTDGMLLSKATMAADYDQMVLGSSSVPYEALAQTRPIVIIDEPHRFKRENKAYEALLDQIQPQAIIRFGATFPELGKTKQTDYNNLIFNLGAIEAFNEQLVKGVAIQYPEAESQDTVRLKLTNLSASKPKTATFQNVETGKSVSLGLTESLGSIAGDFAGLTVEAVGKTPNPAIKSGVTLSNDQVLARGDIISANVYSDTYQALMMRQALDNHFGQEWKNFRRASRIKTLSLFFIDAVESYRGVDGSSGHLRQRFEELLEEKLRQEIKARSGDSSSTAKQYVKYLEASLGDILATNGGYFSADNSTADEAIQREVDQILRDKQKLLAFEDADGQPNTMRFIFSKWTLREGWDNPNVFQIVKLRSSGSDISKLQEVGRGLRLPVDVSGTRLSGEQFYLTYLVDYTERDFAQKLVSEVNSDVGEKLASVKGLLEAVGKQRGKTVTELMVELLTAGYIDADQNIVPEKADEFFAAYPEFTKKRLQPDKIVEDKSRARVGIRQDRYHEIKQLWEKVNDKYYLRLDDLTDAEVDQCIADILDQDVYQAQLGRFAQDVVISGEDGELETRSETKATFDATEPIPYGQWLQLAYKQTYLPVSRIHHGLVEKSKSKKISKDFSIRRRWVDLWRLSMSGWSRSSSTGSLIPRCGELSVLLR</sequence>
<dbReference type="Pfam" id="PF04851">
    <property type="entry name" value="ResIII"/>
    <property type="match status" value="1"/>
</dbReference>
<dbReference type="PANTHER" id="PTHR47396">
    <property type="entry name" value="TYPE I RESTRICTION ENZYME ECOKI R PROTEIN"/>
    <property type="match status" value="1"/>
</dbReference>
<dbReference type="GO" id="GO:0004519">
    <property type="term" value="F:endonuclease activity"/>
    <property type="evidence" value="ECO:0007669"/>
    <property type="project" value="UniProtKB-KW"/>
</dbReference>
<feature type="domain" description="Helicase/UvrB N-terminal" evidence="1">
    <location>
        <begin position="76"/>
        <end position="257"/>
    </location>
</feature>
<dbReference type="PANTHER" id="PTHR47396:SF1">
    <property type="entry name" value="ATP-DEPENDENT HELICASE IRC3-RELATED"/>
    <property type="match status" value="1"/>
</dbReference>
<evidence type="ECO:0000259" key="1">
    <source>
        <dbReference type="Pfam" id="PF04851"/>
    </source>
</evidence>
<keyword evidence="2" id="KW-0540">Nuclease</keyword>
<keyword evidence="2" id="KW-0378">Hydrolase</keyword>
<dbReference type="Gene3D" id="3.40.50.300">
    <property type="entry name" value="P-loop containing nucleotide triphosphate hydrolases"/>
    <property type="match status" value="2"/>
</dbReference>
<gene>
    <name evidence="2" type="ORF">QP027_04810</name>
</gene>
<reference evidence="2 3" key="1">
    <citation type="submission" date="2023-05" db="EMBL/GenBank/DDBJ databases">
        <title>Corynebacterium suedekumii sp. nov. and Corynebacterium breve sp. nov. isolated from raw cow's milk.</title>
        <authorList>
            <person name="Baer M.K."/>
            <person name="Mehl L."/>
            <person name="Hellmuth R."/>
            <person name="Marke G."/>
            <person name="Lipski A."/>
        </authorList>
    </citation>
    <scope>NUCLEOTIDE SEQUENCE [LARGE SCALE GENOMIC DNA]</scope>
    <source>
        <strain evidence="2 3">R4</strain>
    </source>
</reference>
<dbReference type="NCBIfam" id="NF012027">
    <property type="entry name" value="PRK15483.1"/>
    <property type="match status" value="1"/>
</dbReference>
<accession>A0ABY8VIX5</accession>
<keyword evidence="3" id="KW-1185">Reference proteome</keyword>
<keyword evidence="2" id="KW-0255">Endonuclease</keyword>
<dbReference type="SUPFAM" id="SSF52540">
    <property type="entry name" value="P-loop containing nucleoside triphosphate hydrolases"/>
    <property type="match status" value="2"/>
</dbReference>
<proteinExistence type="predicted"/>
<evidence type="ECO:0000313" key="2">
    <source>
        <dbReference type="EMBL" id="WIM68710.1"/>
    </source>
</evidence>
<protein>
    <submittedName>
        <fullName evidence="2">Type III restriction-modification system endonuclease</fullName>
    </submittedName>
</protein>
<name>A0ABY8VIX5_9CORY</name>